<dbReference type="Proteomes" id="UP000622245">
    <property type="component" value="Unassembled WGS sequence"/>
</dbReference>
<reference evidence="2 3" key="1">
    <citation type="submission" date="2021-01" db="EMBL/GenBank/DDBJ databases">
        <title>Draft genome sequence of Micromonospora sp. strain STR1s_6.</title>
        <authorList>
            <person name="Karlyshev A."/>
            <person name="Jawad R."/>
        </authorList>
    </citation>
    <scope>NUCLEOTIDE SEQUENCE [LARGE SCALE GENOMIC DNA]</scope>
    <source>
        <strain evidence="2 3">STR1S-6</strain>
    </source>
</reference>
<feature type="region of interest" description="Disordered" evidence="1">
    <location>
        <begin position="87"/>
        <end position="112"/>
    </location>
</feature>
<dbReference type="EMBL" id="JAEVHL010000054">
    <property type="protein sequence ID" value="MBM0276396.1"/>
    <property type="molecule type" value="Genomic_DNA"/>
</dbReference>
<accession>A0ABS1YG50</accession>
<gene>
    <name evidence="2" type="ORF">JM949_13640</name>
</gene>
<proteinExistence type="predicted"/>
<comment type="caution">
    <text evidence="2">The sequence shown here is derived from an EMBL/GenBank/DDBJ whole genome shotgun (WGS) entry which is preliminary data.</text>
</comment>
<evidence type="ECO:0000313" key="2">
    <source>
        <dbReference type="EMBL" id="MBM0276396.1"/>
    </source>
</evidence>
<name>A0ABS1YG50_9ACTN</name>
<evidence type="ECO:0000256" key="1">
    <source>
        <dbReference type="SAM" id="MobiDB-lite"/>
    </source>
</evidence>
<evidence type="ECO:0000313" key="3">
    <source>
        <dbReference type="Proteomes" id="UP000622245"/>
    </source>
</evidence>
<dbReference type="RefSeq" id="WP_203148871.1">
    <property type="nucleotide sequence ID" value="NZ_JAEVHL010000054.1"/>
</dbReference>
<organism evidence="2 3">
    <name type="scientific">Micromonospora tarensis</name>
    <dbReference type="NCBI Taxonomy" id="2806100"/>
    <lineage>
        <taxon>Bacteria</taxon>
        <taxon>Bacillati</taxon>
        <taxon>Actinomycetota</taxon>
        <taxon>Actinomycetes</taxon>
        <taxon>Micromonosporales</taxon>
        <taxon>Micromonosporaceae</taxon>
        <taxon>Micromonospora</taxon>
    </lineage>
</organism>
<feature type="region of interest" description="Disordered" evidence="1">
    <location>
        <begin position="1"/>
        <end position="36"/>
    </location>
</feature>
<keyword evidence="3" id="KW-1185">Reference proteome</keyword>
<sequence length="112" mass="12955">MEQSRRRTQAFYLPAEVRDREITPEQETPTPRPGHGTIYIYKSRDLQRQIVWSAKWVDELPGSQTAGVENIEGSRNDVLRWARSRPAAKRVIPSAEEPHWTPAPDNDDDIDF</sequence>
<protein>
    <submittedName>
        <fullName evidence="2">Uncharacterized protein</fullName>
    </submittedName>
</protein>